<dbReference type="Proteomes" id="UP000183257">
    <property type="component" value="Unassembled WGS sequence"/>
</dbReference>
<protein>
    <submittedName>
        <fullName evidence="1">Uncharacterized protein</fullName>
    </submittedName>
</protein>
<dbReference type="STRING" id="76595.SAMN05660313_00676"/>
<dbReference type="EMBL" id="FPIY01000001">
    <property type="protein sequence ID" value="SFW23589.1"/>
    <property type="molecule type" value="Genomic_DNA"/>
</dbReference>
<dbReference type="RefSeq" id="WP_072302339.1">
    <property type="nucleotide sequence ID" value="NZ_FPIY01000001.1"/>
</dbReference>
<reference evidence="2" key="1">
    <citation type="submission" date="2016-11" db="EMBL/GenBank/DDBJ databases">
        <authorList>
            <person name="Varghese N."/>
            <person name="Submissions S."/>
        </authorList>
    </citation>
    <scope>NUCLEOTIDE SEQUENCE [LARGE SCALE GENOMIC DNA]</scope>
    <source>
        <strain evidence="2">DSM 24786</strain>
    </source>
</reference>
<dbReference type="OrthoDB" id="1448132at2"/>
<dbReference type="PROSITE" id="PS51257">
    <property type="entry name" value="PROKAR_LIPOPROTEIN"/>
    <property type="match status" value="1"/>
</dbReference>
<evidence type="ECO:0000313" key="1">
    <source>
        <dbReference type="EMBL" id="SFW23589.1"/>
    </source>
</evidence>
<dbReference type="AlphaFoldDB" id="A0A1K1MKJ0"/>
<organism evidence="1 2">
    <name type="scientific">Cellulophaga fucicola</name>
    <dbReference type="NCBI Taxonomy" id="76595"/>
    <lineage>
        <taxon>Bacteria</taxon>
        <taxon>Pseudomonadati</taxon>
        <taxon>Bacteroidota</taxon>
        <taxon>Flavobacteriia</taxon>
        <taxon>Flavobacteriales</taxon>
        <taxon>Flavobacteriaceae</taxon>
        <taxon>Cellulophaga</taxon>
    </lineage>
</organism>
<accession>A0A1K1MKJ0</accession>
<evidence type="ECO:0000313" key="2">
    <source>
        <dbReference type="Proteomes" id="UP000183257"/>
    </source>
</evidence>
<sequence length="159" mass="18688">MNKIIGILLIILFLISCKNSEKKETENNTESKYEIAQEELTKWKINQTESIAQKILDLPKLQWIYHSELKERLPVKVMETEIIEKNFNLNKFGQKVRILSLTELENEGIKDFVIIDKMKINKDTIKFELSYKIEGTGCSGKFLKQNGKWTILDYSVWEN</sequence>
<name>A0A1K1MKJ0_9FLAO</name>
<keyword evidence="2" id="KW-1185">Reference proteome</keyword>
<gene>
    <name evidence="1" type="ORF">SAMN05660313_00676</name>
</gene>
<proteinExistence type="predicted"/>